<dbReference type="EMBL" id="BLJY01000001">
    <property type="protein sequence ID" value="GFF12385.1"/>
    <property type="molecule type" value="Genomic_DNA"/>
</dbReference>
<keyword evidence="3" id="KW-1185">Reference proteome</keyword>
<comment type="caution">
    <text evidence="2">The sequence shown here is derived from an EMBL/GenBank/DDBJ whole genome shotgun (WGS) entry which is preliminary data.</text>
</comment>
<protein>
    <submittedName>
        <fullName evidence="2">Acid protease</fullName>
    </submittedName>
</protein>
<reference evidence="2 3" key="1">
    <citation type="submission" date="2020-01" db="EMBL/GenBank/DDBJ databases">
        <title>Aspergillus terreus IFO 6365 whole genome shotgun sequence.</title>
        <authorList>
            <person name="Kanamasa S."/>
            <person name="Takahashi H."/>
        </authorList>
    </citation>
    <scope>NUCLEOTIDE SEQUENCE [LARGE SCALE GENOMIC DNA]</scope>
    <source>
        <strain evidence="2 3">IFO 6365</strain>
    </source>
</reference>
<evidence type="ECO:0000256" key="1">
    <source>
        <dbReference type="SAM" id="MobiDB-lite"/>
    </source>
</evidence>
<accession>A0A5M3YLT5</accession>
<sequence length="114" mass="12198">MKSCDPNNAKALAKREISPAEDLLSSEKRSTDETLVPAEADATALTSCQNCGKIKKKKAKFNGGCDPAKSKGYRSSHNCKNAGGKSYLCVRDGVAHCYKGNLANLAMEHGECFL</sequence>
<proteinExistence type="predicted"/>
<evidence type="ECO:0000313" key="2">
    <source>
        <dbReference type="EMBL" id="GFF12385.1"/>
    </source>
</evidence>
<evidence type="ECO:0000313" key="3">
    <source>
        <dbReference type="Proteomes" id="UP000452235"/>
    </source>
</evidence>
<dbReference type="GO" id="GO:0006508">
    <property type="term" value="P:proteolysis"/>
    <property type="evidence" value="ECO:0007669"/>
    <property type="project" value="UniProtKB-KW"/>
</dbReference>
<keyword evidence="2" id="KW-0378">Hydrolase</keyword>
<keyword evidence="2" id="KW-0645">Protease</keyword>
<dbReference type="OrthoDB" id="2882365at2759"/>
<feature type="region of interest" description="Disordered" evidence="1">
    <location>
        <begin position="1"/>
        <end position="34"/>
    </location>
</feature>
<organism evidence="2 3">
    <name type="scientific">Aspergillus terreus</name>
    <dbReference type="NCBI Taxonomy" id="33178"/>
    <lineage>
        <taxon>Eukaryota</taxon>
        <taxon>Fungi</taxon>
        <taxon>Dikarya</taxon>
        <taxon>Ascomycota</taxon>
        <taxon>Pezizomycotina</taxon>
        <taxon>Eurotiomycetes</taxon>
        <taxon>Eurotiomycetidae</taxon>
        <taxon>Eurotiales</taxon>
        <taxon>Aspergillaceae</taxon>
        <taxon>Aspergillus</taxon>
        <taxon>Aspergillus subgen. Circumdati</taxon>
    </lineage>
</organism>
<gene>
    <name evidence="2" type="ORF">ATEIFO6365_0001060800</name>
</gene>
<name>A0A5M3YLT5_ASPTE</name>
<dbReference type="Proteomes" id="UP000452235">
    <property type="component" value="Unassembled WGS sequence"/>
</dbReference>
<dbReference type="GO" id="GO:0008233">
    <property type="term" value="F:peptidase activity"/>
    <property type="evidence" value="ECO:0007669"/>
    <property type="project" value="UniProtKB-KW"/>
</dbReference>
<dbReference type="AlphaFoldDB" id="A0A5M3YLT5"/>